<dbReference type="PANTHER" id="PTHR32439">
    <property type="entry name" value="FERREDOXIN--NITRITE REDUCTASE, CHLOROPLASTIC"/>
    <property type="match status" value="1"/>
</dbReference>
<name>A0A1W1BHC9_9ZZZZ</name>
<dbReference type="PANTHER" id="PTHR32439:SF0">
    <property type="entry name" value="FERREDOXIN--NITRITE REDUCTASE, CHLOROPLASTIC"/>
    <property type="match status" value="1"/>
</dbReference>
<keyword evidence="4" id="KW-0479">Metal-binding</keyword>
<feature type="domain" description="Nitrite/Sulfite reductase ferredoxin-like" evidence="9">
    <location>
        <begin position="50"/>
        <end position="110"/>
    </location>
</feature>
<dbReference type="PROSITE" id="PS00365">
    <property type="entry name" value="NIR_SIR"/>
    <property type="match status" value="1"/>
</dbReference>
<dbReference type="GO" id="GO:0046872">
    <property type="term" value="F:metal ion binding"/>
    <property type="evidence" value="ECO:0007669"/>
    <property type="project" value="UniProtKB-KW"/>
</dbReference>
<keyword evidence="3" id="KW-0349">Heme</keyword>
<keyword evidence="7" id="KW-0411">Iron-sulfur</keyword>
<dbReference type="Pfam" id="PF03460">
    <property type="entry name" value="NIR_SIR_ferr"/>
    <property type="match status" value="1"/>
</dbReference>
<evidence type="ECO:0000256" key="2">
    <source>
        <dbReference type="ARBA" id="ARBA00022485"/>
    </source>
</evidence>
<reference evidence="10" key="1">
    <citation type="submission" date="2016-10" db="EMBL/GenBank/DDBJ databases">
        <authorList>
            <person name="de Groot N.N."/>
        </authorList>
    </citation>
    <scope>NUCLEOTIDE SEQUENCE</scope>
</reference>
<dbReference type="GO" id="GO:0048307">
    <property type="term" value="F:ferredoxin-nitrite reductase activity"/>
    <property type="evidence" value="ECO:0007669"/>
    <property type="project" value="UniProtKB-EC"/>
</dbReference>
<evidence type="ECO:0000256" key="4">
    <source>
        <dbReference type="ARBA" id="ARBA00022723"/>
    </source>
</evidence>
<proteinExistence type="inferred from homology"/>
<keyword evidence="5 10" id="KW-0560">Oxidoreductase</keyword>
<dbReference type="EMBL" id="FPHL01000003">
    <property type="protein sequence ID" value="SFV52960.1"/>
    <property type="molecule type" value="Genomic_DNA"/>
</dbReference>
<dbReference type="Gene3D" id="3.30.413.10">
    <property type="entry name" value="Sulfite Reductase Hemoprotein, domain 1"/>
    <property type="match status" value="2"/>
</dbReference>
<dbReference type="GO" id="GO:0020037">
    <property type="term" value="F:heme binding"/>
    <property type="evidence" value="ECO:0007669"/>
    <property type="project" value="InterPro"/>
</dbReference>
<evidence type="ECO:0000256" key="7">
    <source>
        <dbReference type="ARBA" id="ARBA00023014"/>
    </source>
</evidence>
<comment type="similarity">
    <text evidence="1">Belongs to the nitrite and sulfite reductase 4Fe-4S domain family.</text>
</comment>
<organism evidence="10">
    <name type="scientific">hydrothermal vent metagenome</name>
    <dbReference type="NCBI Taxonomy" id="652676"/>
    <lineage>
        <taxon>unclassified sequences</taxon>
        <taxon>metagenomes</taxon>
        <taxon>ecological metagenomes</taxon>
    </lineage>
</organism>
<evidence type="ECO:0000259" key="8">
    <source>
        <dbReference type="Pfam" id="PF01077"/>
    </source>
</evidence>
<feature type="domain" description="Nitrite/sulphite reductase 4Fe-4S" evidence="8">
    <location>
        <begin position="121"/>
        <end position="266"/>
    </location>
</feature>
<dbReference type="InterPro" id="IPR006066">
    <property type="entry name" value="NO2/SO3_Rdtase_FeS/sirohaem_BS"/>
</dbReference>
<dbReference type="InterPro" id="IPR005117">
    <property type="entry name" value="NiRdtase/SiRdtase_haem-b_fer"/>
</dbReference>
<dbReference type="Pfam" id="PF01077">
    <property type="entry name" value="NIR_SIR"/>
    <property type="match status" value="2"/>
</dbReference>
<keyword evidence="2" id="KW-0004">4Fe-4S</keyword>
<dbReference type="InterPro" id="IPR036136">
    <property type="entry name" value="Nit/Sulf_reduc_fer-like_dom_sf"/>
</dbReference>
<dbReference type="AlphaFoldDB" id="A0A1W1BHC9"/>
<dbReference type="SUPFAM" id="SSF55124">
    <property type="entry name" value="Nitrite/Sulfite reductase N-terminal domain-like"/>
    <property type="match status" value="2"/>
</dbReference>
<dbReference type="GO" id="GO:0051539">
    <property type="term" value="F:4 iron, 4 sulfur cluster binding"/>
    <property type="evidence" value="ECO:0007669"/>
    <property type="project" value="UniProtKB-KW"/>
</dbReference>
<accession>A0A1W1BHC9</accession>
<evidence type="ECO:0000256" key="6">
    <source>
        <dbReference type="ARBA" id="ARBA00023004"/>
    </source>
</evidence>
<keyword evidence="6" id="KW-0408">Iron</keyword>
<sequence>MKPNKIERAKTLLLPYDFREKLGSLDLSDLNEETRFYLKNYGIYNIKLNPEKFMLRMRIAGGRISRKVLHVLADTAQRYELELLITARAQLELHGLAADNVLEVWELLQKADITTLQTLTDNFRNIVTDPYDGLGKNSQIETYTIIEQMQNMFLNRRKWMGMLPRKFNTAICGTQSTHVSFFSNDLFFGLAEKDGMQGFNLYLGGKNSETAQHADMFVLPEDVPLMFEAVARAYRKYGLRGSRSKTRLYHLIEKIGLEAFAARIAEFYPQKISKGGTLQIQKNAASAYRELKDGTYGYCCQSRFGVLDIKVLKAVLAYAEKEALALRIGTDQNLYLLGLKEKQVPFETIKGASNVTACAGSHYCALSLWDVKSDVSYLPLEKIEKHQIQIGFSGCLKGCGRHHHADIGLVGLRTNIFGETQKAARVFIGGIYSRCGSPARLIFPVVPLIYLKGLIEAVIEEFEKSGENDFEAFSLHRLAPLSSGFVMLWFLSKLYLEEEIILEHISEEKLYHRLRQQPGFPLFDEDEMYVKSIDAMKHALWDDVSAIHTS</sequence>
<feature type="domain" description="Nitrite/sulphite reductase 4Fe-4S" evidence="8">
    <location>
        <begin position="354"/>
        <end position="468"/>
    </location>
</feature>
<evidence type="ECO:0000313" key="10">
    <source>
        <dbReference type="EMBL" id="SFV52960.1"/>
    </source>
</evidence>
<dbReference type="InterPro" id="IPR006067">
    <property type="entry name" value="NO2/SO3_Rdtase_4Fe4S_dom"/>
</dbReference>
<gene>
    <name evidence="10" type="ORF">MNB_SV-10-649</name>
</gene>
<evidence type="ECO:0000256" key="5">
    <source>
        <dbReference type="ARBA" id="ARBA00023002"/>
    </source>
</evidence>
<dbReference type="InterPro" id="IPR045854">
    <property type="entry name" value="NO2/SO3_Rdtase_4Fe4S_sf"/>
</dbReference>
<dbReference type="Gene3D" id="3.90.480.20">
    <property type="match status" value="1"/>
</dbReference>
<dbReference type="SUPFAM" id="SSF56014">
    <property type="entry name" value="Nitrite and sulphite reductase 4Fe-4S domain-like"/>
    <property type="match status" value="2"/>
</dbReference>
<evidence type="ECO:0000256" key="3">
    <source>
        <dbReference type="ARBA" id="ARBA00022617"/>
    </source>
</evidence>
<evidence type="ECO:0000259" key="9">
    <source>
        <dbReference type="Pfam" id="PF03460"/>
    </source>
</evidence>
<evidence type="ECO:0000256" key="1">
    <source>
        <dbReference type="ARBA" id="ARBA00010429"/>
    </source>
</evidence>
<dbReference type="PRINTS" id="PR00397">
    <property type="entry name" value="SIROHAEM"/>
</dbReference>
<dbReference type="EC" id="1.7.7.1" evidence="10"/>
<dbReference type="InterPro" id="IPR051329">
    <property type="entry name" value="NIR_SIR_4Fe-4S"/>
</dbReference>
<protein>
    <submittedName>
        <fullName evidence="10">Ferredoxin--nitrite reductase</fullName>
        <ecNumber evidence="10">1.7.7.1</ecNumber>
    </submittedName>
</protein>